<evidence type="ECO:0000313" key="2">
    <source>
        <dbReference type="EMBL" id="GMT29244.1"/>
    </source>
</evidence>
<dbReference type="InterPro" id="IPR011990">
    <property type="entry name" value="TPR-like_helical_dom_sf"/>
</dbReference>
<accession>A0AAV5WHE6</accession>
<dbReference type="EMBL" id="BTSY01000005">
    <property type="protein sequence ID" value="GMT29244.1"/>
    <property type="molecule type" value="Genomic_DNA"/>
</dbReference>
<keyword evidence="1" id="KW-0802">TPR repeat</keyword>
<evidence type="ECO:0000313" key="3">
    <source>
        <dbReference type="Proteomes" id="UP001432322"/>
    </source>
</evidence>
<comment type="caution">
    <text evidence="2">The sequence shown here is derived from an EMBL/GenBank/DDBJ whole genome shotgun (WGS) entry which is preliminary data.</text>
</comment>
<feature type="repeat" description="TPR" evidence="1">
    <location>
        <begin position="208"/>
        <end position="241"/>
    </location>
</feature>
<reference evidence="2" key="1">
    <citation type="submission" date="2023-10" db="EMBL/GenBank/DDBJ databases">
        <title>Genome assembly of Pristionchus species.</title>
        <authorList>
            <person name="Yoshida K."/>
            <person name="Sommer R.J."/>
        </authorList>
    </citation>
    <scope>NUCLEOTIDE SEQUENCE</scope>
    <source>
        <strain evidence="2">RS5133</strain>
    </source>
</reference>
<dbReference type="PROSITE" id="PS50005">
    <property type="entry name" value="TPR"/>
    <property type="match status" value="2"/>
</dbReference>
<sequence>SPHSLVTSPMTSKMLNDAYSGFDDYDHAYDTQHLANDAHFQEAVVRSSHGRRPTSRMMTGGARLATSLRVDTSISRPLTAVKAVGYSSYANKVQAEEAKAAKERNDVGIDARITDSEEKVMLLVKESVMLRSQNDAKGALEKAKEAGRRERSIIKLREDNNKSDTANIDLTFCVLFNLAQMYEANDMSTEAINSYTVMTKNKFFANGGRLRVNIGNIHFKRKEYDKAIKMYRMALDQVPAVQKTYRSAILKNIGLSFVKMGRYEEASMAFELALEERLESSAAFHLVLSMYCLADTEKMEDAFVRLLTVSVPSEETWREKGGLLTAVGDRLSEVLRSTRIKAERLILSAARVIAANTHDSSSGHDWCIQMLKQSNFAYLASELEMNKAVTLMREGRLQ</sequence>
<evidence type="ECO:0000256" key="1">
    <source>
        <dbReference type="PROSITE-ProRule" id="PRU00339"/>
    </source>
</evidence>
<name>A0AAV5WHE6_9BILA</name>
<dbReference type="GO" id="GO:0097730">
    <property type="term" value="C:non-motile cilium"/>
    <property type="evidence" value="ECO:0007669"/>
    <property type="project" value="TreeGrafter"/>
</dbReference>
<dbReference type="PANTHER" id="PTHR44117">
    <property type="entry name" value="INTRAFLAGELLAR TRANSPORT PROTEIN 88 HOMOLOG"/>
    <property type="match status" value="1"/>
</dbReference>
<feature type="repeat" description="TPR" evidence="1">
    <location>
        <begin position="247"/>
        <end position="280"/>
    </location>
</feature>
<dbReference type="Proteomes" id="UP001432322">
    <property type="component" value="Unassembled WGS sequence"/>
</dbReference>
<feature type="non-terminal residue" evidence="2">
    <location>
        <position position="398"/>
    </location>
</feature>
<organism evidence="2 3">
    <name type="scientific">Pristionchus fissidentatus</name>
    <dbReference type="NCBI Taxonomy" id="1538716"/>
    <lineage>
        <taxon>Eukaryota</taxon>
        <taxon>Metazoa</taxon>
        <taxon>Ecdysozoa</taxon>
        <taxon>Nematoda</taxon>
        <taxon>Chromadorea</taxon>
        <taxon>Rhabditida</taxon>
        <taxon>Rhabditina</taxon>
        <taxon>Diplogasteromorpha</taxon>
        <taxon>Diplogasteroidea</taxon>
        <taxon>Neodiplogasteridae</taxon>
        <taxon>Pristionchus</taxon>
    </lineage>
</organism>
<dbReference type="PANTHER" id="PTHR44117:SF1">
    <property type="entry name" value="INTRAFLAGELLAR TRANSPORT PROTEIN 88 HOMOLOG"/>
    <property type="match status" value="1"/>
</dbReference>
<dbReference type="SUPFAM" id="SSF48452">
    <property type="entry name" value="TPR-like"/>
    <property type="match status" value="1"/>
</dbReference>
<dbReference type="SMART" id="SM00028">
    <property type="entry name" value="TPR"/>
    <property type="match status" value="2"/>
</dbReference>
<proteinExistence type="predicted"/>
<dbReference type="InterPro" id="IPR019734">
    <property type="entry name" value="TPR_rpt"/>
</dbReference>
<dbReference type="GO" id="GO:0036064">
    <property type="term" value="C:ciliary basal body"/>
    <property type="evidence" value="ECO:0007669"/>
    <property type="project" value="TreeGrafter"/>
</dbReference>
<gene>
    <name evidence="2" type="ORF">PFISCL1PPCAC_20541</name>
</gene>
<protein>
    <submittedName>
        <fullName evidence="2">Uncharacterized protein</fullName>
    </submittedName>
</protein>
<dbReference type="GO" id="GO:0097546">
    <property type="term" value="C:ciliary base"/>
    <property type="evidence" value="ECO:0007669"/>
    <property type="project" value="TreeGrafter"/>
</dbReference>
<keyword evidence="3" id="KW-1185">Reference proteome</keyword>
<dbReference type="GO" id="GO:0005814">
    <property type="term" value="C:centriole"/>
    <property type="evidence" value="ECO:0007669"/>
    <property type="project" value="TreeGrafter"/>
</dbReference>
<feature type="non-terminal residue" evidence="2">
    <location>
        <position position="1"/>
    </location>
</feature>
<dbReference type="AlphaFoldDB" id="A0AAV5WHE6"/>
<dbReference type="GO" id="GO:0019894">
    <property type="term" value="F:kinesin binding"/>
    <property type="evidence" value="ECO:0007669"/>
    <property type="project" value="TreeGrafter"/>
</dbReference>
<dbReference type="Gene3D" id="1.25.40.10">
    <property type="entry name" value="Tetratricopeptide repeat domain"/>
    <property type="match status" value="1"/>
</dbReference>
<dbReference type="GO" id="GO:0042073">
    <property type="term" value="P:intraciliary transport"/>
    <property type="evidence" value="ECO:0007669"/>
    <property type="project" value="TreeGrafter"/>
</dbReference>
<dbReference type="GO" id="GO:1905515">
    <property type="term" value="P:non-motile cilium assembly"/>
    <property type="evidence" value="ECO:0007669"/>
    <property type="project" value="TreeGrafter"/>
</dbReference>
<dbReference type="Pfam" id="PF13424">
    <property type="entry name" value="TPR_12"/>
    <property type="match status" value="1"/>
</dbReference>